<proteinExistence type="predicted"/>
<organism evidence="1 2">
    <name type="scientific">Singulisphaera acidiphila (strain ATCC BAA-1392 / DSM 18658 / VKM B-2454 / MOB10)</name>
    <dbReference type="NCBI Taxonomy" id="886293"/>
    <lineage>
        <taxon>Bacteria</taxon>
        <taxon>Pseudomonadati</taxon>
        <taxon>Planctomycetota</taxon>
        <taxon>Planctomycetia</taxon>
        <taxon>Isosphaerales</taxon>
        <taxon>Isosphaeraceae</taxon>
        <taxon>Singulisphaera</taxon>
    </lineage>
</organism>
<dbReference type="RefSeq" id="WP_015247541.1">
    <property type="nucleotide sequence ID" value="NC_019892.1"/>
</dbReference>
<gene>
    <name evidence="1" type="ordered locus">Sinac_4209</name>
</gene>
<reference evidence="1 2" key="1">
    <citation type="submission" date="2012-02" db="EMBL/GenBank/DDBJ databases">
        <title>Complete sequence of chromosome of Singulisphaera acidiphila DSM 18658.</title>
        <authorList>
            <consortium name="US DOE Joint Genome Institute (JGI-PGF)"/>
            <person name="Lucas S."/>
            <person name="Copeland A."/>
            <person name="Lapidus A."/>
            <person name="Glavina del Rio T."/>
            <person name="Dalin E."/>
            <person name="Tice H."/>
            <person name="Bruce D."/>
            <person name="Goodwin L."/>
            <person name="Pitluck S."/>
            <person name="Peters L."/>
            <person name="Ovchinnikova G."/>
            <person name="Chertkov O."/>
            <person name="Kyrpides N."/>
            <person name="Mavromatis K."/>
            <person name="Ivanova N."/>
            <person name="Brettin T."/>
            <person name="Detter J.C."/>
            <person name="Han C."/>
            <person name="Larimer F."/>
            <person name="Land M."/>
            <person name="Hauser L."/>
            <person name="Markowitz V."/>
            <person name="Cheng J.-F."/>
            <person name="Hugenholtz P."/>
            <person name="Woyke T."/>
            <person name="Wu D."/>
            <person name="Tindall B."/>
            <person name="Pomrenke H."/>
            <person name="Brambilla E."/>
            <person name="Klenk H.-P."/>
            <person name="Eisen J.A."/>
        </authorList>
    </citation>
    <scope>NUCLEOTIDE SEQUENCE [LARGE SCALE GENOMIC DNA]</scope>
    <source>
        <strain evidence="2">ATCC BAA-1392 / DSM 18658 / VKM B-2454 / MOB10</strain>
    </source>
</reference>
<dbReference type="AlphaFoldDB" id="L0DHX9"/>
<dbReference type="EMBL" id="CP003364">
    <property type="protein sequence ID" value="AGA28413.1"/>
    <property type="molecule type" value="Genomic_DNA"/>
</dbReference>
<dbReference type="KEGG" id="saci:Sinac_4209"/>
<keyword evidence="2" id="KW-1185">Reference proteome</keyword>
<dbReference type="HOGENOM" id="CLU_1958104_0_0_0"/>
<protein>
    <submittedName>
        <fullName evidence="1">Uncharacterized protein</fullName>
    </submittedName>
</protein>
<dbReference type="Proteomes" id="UP000010798">
    <property type="component" value="Chromosome"/>
</dbReference>
<evidence type="ECO:0000313" key="1">
    <source>
        <dbReference type="EMBL" id="AGA28413.1"/>
    </source>
</evidence>
<sequence>MKQSPLRKDVAFPRGRPMIAMAGSIITPLPSRLAQVAPGPALEYHSYFLVDGVPLHMIGERWLAEDAVHALTPTYPDPLQPGVELTTRLEDVDGTIIQAVSSEVYLACRQAFQAGSAARPVRRVSGQR</sequence>
<accession>L0DHX9</accession>
<name>L0DHX9_SINAD</name>
<evidence type="ECO:0000313" key="2">
    <source>
        <dbReference type="Proteomes" id="UP000010798"/>
    </source>
</evidence>